<sequence>MLDDGGLLMYLHRYRLNTYKNSGFTLVELIVALAIGLIVSAAALQLFTGGLITTRMQDASAELQDSGVFGLEYMARDIRLANYGNINNPILNDKTSLGGIVFTSGDPAKVQANLPLAGVDASLLTKTGGSSNVGTTSDQLTIQFIAPNAMVNCEGGKVASGQFVIQRYFLRTDNNGLALACKANTTGYPPTTAAGLVGNGEIIMPRVDQLRFYFGVKDGSNLRYYTLANYKTAAAASTDEKAFQIVSVKIYVLVRSRDTTESKDIDPSKESFSFPDGAVIPSDTKTKYMRRMYSTTIAMRNGLGVKI</sequence>
<dbReference type="InterPro" id="IPR032092">
    <property type="entry name" value="PilW"/>
</dbReference>
<protein>
    <submittedName>
        <fullName evidence="2">Pilus assembly protein PilW</fullName>
    </submittedName>
</protein>
<dbReference type="InterPro" id="IPR045584">
    <property type="entry name" value="Pilin-like"/>
</dbReference>
<keyword evidence="3" id="KW-1185">Reference proteome</keyword>
<evidence type="ECO:0000313" key="3">
    <source>
        <dbReference type="Proteomes" id="UP000196536"/>
    </source>
</evidence>
<dbReference type="Pfam" id="PF16074">
    <property type="entry name" value="PilW"/>
    <property type="match status" value="1"/>
</dbReference>
<dbReference type="PROSITE" id="PS00409">
    <property type="entry name" value="PROKAR_NTER_METHYL"/>
    <property type="match status" value="1"/>
</dbReference>
<comment type="caution">
    <text evidence="2">The sequence shown here is derived from an EMBL/GenBank/DDBJ whole genome shotgun (WGS) entry which is preliminary data.</text>
</comment>
<dbReference type="InterPro" id="IPR012902">
    <property type="entry name" value="N_methyl_site"/>
</dbReference>
<dbReference type="GO" id="GO:0043683">
    <property type="term" value="P:type IV pilus assembly"/>
    <property type="evidence" value="ECO:0007669"/>
    <property type="project" value="InterPro"/>
</dbReference>
<dbReference type="EMBL" id="NEXX01000004">
    <property type="protein sequence ID" value="OUY06551.1"/>
    <property type="molecule type" value="Genomic_DNA"/>
</dbReference>
<gene>
    <name evidence="2" type="ORF">CAP51_11510</name>
</gene>
<evidence type="ECO:0000313" key="2">
    <source>
        <dbReference type="EMBL" id="OUY06551.1"/>
    </source>
</evidence>
<keyword evidence="1" id="KW-0812">Transmembrane</keyword>
<keyword evidence="1" id="KW-0472">Membrane</keyword>
<dbReference type="OrthoDB" id="6712892at2"/>
<name>A0A1Z9YWE8_9GAMM</name>
<reference evidence="2 3" key="1">
    <citation type="submission" date="2017-05" db="EMBL/GenBank/DDBJ databases">
        <title>Acinetobacter populi ANC 5415 (= PBJ7), whole genome shotgun sequencing project.</title>
        <authorList>
            <person name="Nemec A."/>
            <person name="Radolfova-Krizova L."/>
        </authorList>
    </citation>
    <scope>NUCLEOTIDE SEQUENCE [LARGE SCALE GENOMIC DNA]</scope>
    <source>
        <strain evidence="2 3">PBJ7</strain>
    </source>
</reference>
<feature type="transmembrane region" description="Helical" evidence="1">
    <location>
        <begin position="24"/>
        <end position="47"/>
    </location>
</feature>
<dbReference type="AlphaFoldDB" id="A0A1Z9YWE8"/>
<dbReference type="NCBIfam" id="TIGR02532">
    <property type="entry name" value="IV_pilin_GFxxxE"/>
    <property type="match status" value="1"/>
</dbReference>
<dbReference type="Proteomes" id="UP000196536">
    <property type="component" value="Unassembled WGS sequence"/>
</dbReference>
<dbReference type="SUPFAM" id="SSF54523">
    <property type="entry name" value="Pili subunits"/>
    <property type="match status" value="1"/>
</dbReference>
<keyword evidence="1" id="KW-1133">Transmembrane helix</keyword>
<accession>A0A1Z9YWE8</accession>
<dbReference type="Pfam" id="PF07963">
    <property type="entry name" value="N_methyl"/>
    <property type="match status" value="1"/>
</dbReference>
<proteinExistence type="predicted"/>
<organism evidence="2 3">
    <name type="scientific">Acinetobacter populi</name>
    <dbReference type="NCBI Taxonomy" id="1582270"/>
    <lineage>
        <taxon>Bacteria</taxon>
        <taxon>Pseudomonadati</taxon>
        <taxon>Pseudomonadota</taxon>
        <taxon>Gammaproteobacteria</taxon>
        <taxon>Moraxellales</taxon>
        <taxon>Moraxellaceae</taxon>
        <taxon>Acinetobacter</taxon>
    </lineage>
</organism>
<evidence type="ECO:0000256" key="1">
    <source>
        <dbReference type="SAM" id="Phobius"/>
    </source>
</evidence>